<dbReference type="PROSITE" id="PS00149">
    <property type="entry name" value="SULFATASE_2"/>
    <property type="match status" value="1"/>
</dbReference>
<dbReference type="InterPro" id="IPR052701">
    <property type="entry name" value="GAG_Ulvan_Degrading_Sulfatases"/>
</dbReference>
<dbReference type="InterPro" id="IPR017850">
    <property type="entry name" value="Alkaline_phosphatase_core_sf"/>
</dbReference>
<evidence type="ECO:0000259" key="4">
    <source>
        <dbReference type="Pfam" id="PF00884"/>
    </source>
</evidence>
<dbReference type="PANTHER" id="PTHR43751:SF6">
    <property type="entry name" value="N-ACETYLGALACTOSAMINE-6-O-SULFATASE"/>
    <property type="match status" value="1"/>
</dbReference>
<dbReference type="InterPro" id="IPR024607">
    <property type="entry name" value="Sulfatase_CS"/>
</dbReference>
<dbReference type="PANTHER" id="PTHR43751">
    <property type="entry name" value="SULFATASE"/>
    <property type="match status" value="1"/>
</dbReference>
<name>A0A512B664_9BACT</name>
<evidence type="ECO:0000256" key="3">
    <source>
        <dbReference type="SAM" id="SignalP"/>
    </source>
</evidence>
<feature type="signal peptide" evidence="3">
    <location>
        <begin position="1"/>
        <end position="22"/>
    </location>
</feature>
<evidence type="ECO:0000256" key="1">
    <source>
        <dbReference type="ARBA" id="ARBA00008779"/>
    </source>
</evidence>
<dbReference type="EMBL" id="BJYS01000065">
    <property type="protein sequence ID" value="GEO07453.1"/>
    <property type="molecule type" value="Genomic_DNA"/>
</dbReference>
<dbReference type="GO" id="GO:0016787">
    <property type="term" value="F:hydrolase activity"/>
    <property type="evidence" value="ECO:0007669"/>
    <property type="project" value="UniProtKB-KW"/>
</dbReference>
<proteinExistence type="inferred from homology"/>
<dbReference type="Gene3D" id="3.30.1120.10">
    <property type="match status" value="1"/>
</dbReference>
<accession>A0A512B664</accession>
<dbReference type="PROSITE" id="PS00523">
    <property type="entry name" value="SULFATASE_1"/>
    <property type="match status" value="1"/>
</dbReference>
<protein>
    <submittedName>
        <fullName evidence="5">Arylsulfatase</fullName>
    </submittedName>
</protein>
<evidence type="ECO:0000256" key="2">
    <source>
        <dbReference type="ARBA" id="ARBA00022801"/>
    </source>
</evidence>
<dbReference type="AlphaFoldDB" id="A0A512B664"/>
<evidence type="ECO:0000313" key="6">
    <source>
        <dbReference type="Proteomes" id="UP000321532"/>
    </source>
</evidence>
<feature type="chain" id="PRO_5021777518" evidence="3">
    <location>
        <begin position="23"/>
        <end position="508"/>
    </location>
</feature>
<dbReference type="Pfam" id="PF00884">
    <property type="entry name" value="Sulfatase"/>
    <property type="match status" value="1"/>
</dbReference>
<evidence type="ECO:0000313" key="5">
    <source>
        <dbReference type="EMBL" id="GEO07453.1"/>
    </source>
</evidence>
<reference evidence="5 6" key="1">
    <citation type="submission" date="2019-07" db="EMBL/GenBank/DDBJ databases">
        <title>Whole genome shotgun sequence of Adhaeribacter aerolatus NBRC 106133.</title>
        <authorList>
            <person name="Hosoyama A."/>
            <person name="Uohara A."/>
            <person name="Ohji S."/>
            <person name="Ichikawa N."/>
        </authorList>
    </citation>
    <scope>NUCLEOTIDE SEQUENCE [LARGE SCALE GENOMIC DNA]</scope>
    <source>
        <strain evidence="5 6">NBRC 106133</strain>
    </source>
</reference>
<keyword evidence="3" id="KW-0732">Signal</keyword>
<keyword evidence="2" id="KW-0378">Hydrolase</keyword>
<dbReference type="Proteomes" id="UP000321532">
    <property type="component" value="Unassembled WGS sequence"/>
</dbReference>
<gene>
    <name evidence="5" type="ORF">AAE02nite_51170</name>
</gene>
<dbReference type="CDD" id="cd16143">
    <property type="entry name" value="ARS_like"/>
    <property type="match status" value="1"/>
</dbReference>
<dbReference type="OrthoDB" id="976866at2"/>
<dbReference type="SUPFAM" id="SSF53649">
    <property type="entry name" value="Alkaline phosphatase-like"/>
    <property type="match status" value="1"/>
</dbReference>
<comment type="similarity">
    <text evidence="1">Belongs to the sulfatase family.</text>
</comment>
<organism evidence="5 6">
    <name type="scientific">Adhaeribacter aerolatus</name>
    <dbReference type="NCBI Taxonomy" id="670289"/>
    <lineage>
        <taxon>Bacteria</taxon>
        <taxon>Pseudomonadati</taxon>
        <taxon>Bacteroidota</taxon>
        <taxon>Cytophagia</taxon>
        <taxon>Cytophagales</taxon>
        <taxon>Hymenobacteraceae</taxon>
        <taxon>Adhaeribacter</taxon>
    </lineage>
</organism>
<comment type="caution">
    <text evidence="5">The sequence shown here is derived from an EMBL/GenBank/DDBJ whole genome shotgun (WGS) entry which is preliminary data.</text>
</comment>
<dbReference type="Gene3D" id="3.40.720.10">
    <property type="entry name" value="Alkaline Phosphatase, subunit A"/>
    <property type="match status" value="1"/>
</dbReference>
<dbReference type="InterPro" id="IPR000917">
    <property type="entry name" value="Sulfatase_N"/>
</dbReference>
<sequence length="508" mass="55737">MYKPFLYLLTLVCFVFARVTFAQQKPNIVIIYADDLGYGDVSSYGATKIKTPNIDKLATQGLRFTQAYATSATCTPSRFSMLTGKYAWRKQGTGIAPGDAALLIPTDITTLPGMLQKAGYKTAVVGKWHLGLGPQGGPDWNQEIKPGPLEIGFNYSFILPATGDRVPCVYMENRRIVDLDPADPIRVSYKEKIGNEPTGKENPELLKMKPSHGHDNTIVNGVSRIGYMTGGKKARWIDEEMADVITNRAINFIDKNKTGPFFLYFATQDIHVPRMPHSRFVGKSGMGARGDAILQLDWTVGEVLNALDKLNLAYKTIVLFSSDNGPVLDDGYDDKAVSKLGGHKPAGSLRGGKYSAFEASTRVPFLVRWPGTIKPGVSAALISQVDLFSSFAQLTGQTLGAQDAPDSFNVLNALLGKAKNGREYIVSQALNNTLSLVQNNWKYIEPSNGPRLNKNTNTELGNNPEPQLYNLKEDISEARNVAKANPKVLQQMQATLKEVKEKNASRQL</sequence>
<keyword evidence="6" id="KW-1185">Reference proteome</keyword>
<feature type="domain" description="Sulfatase N-terminal" evidence="4">
    <location>
        <begin position="26"/>
        <end position="396"/>
    </location>
</feature>
<dbReference type="RefSeq" id="WP_146905679.1">
    <property type="nucleotide sequence ID" value="NZ_BJYS01000065.1"/>
</dbReference>